<name>A0ABS3HQI7_9ENTE</name>
<organism evidence="1 2">
    <name type="scientific">Candidatus Vagococcus giribetii</name>
    <dbReference type="NCBI Taxonomy" id="2230876"/>
    <lineage>
        <taxon>Bacteria</taxon>
        <taxon>Bacillati</taxon>
        <taxon>Bacillota</taxon>
        <taxon>Bacilli</taxon>
        <taxon>Lactobacillales</taxon>
        <taxon>Enterococcaceae</taxon>
        <taxon>Vagococcus</taxon>
    </lineage>
</organism>
<evidence type="ECO:0000313" key="2">
    <source>
        <dbReference type="Proteomes" id="UP000664857"/>
    </source>
</evidence>
<dbReference type="EMBL" id="JAFLVX010000002">
    <property type="protein sequence ID" value="MBO0475502.1"/>
    <property type="molecule type" value="Genomic_DNA"/>
</dbReference>
<reference evidence="1 2" key="1">
    <citation type="submission" date="2021-03" db="EMBL/GenBank/DDBJ databases">
        <title>Enterococcal diversity collection.</title>
        <authorList>
            <person name="Gilmore M.S."/>
            <person name="Schwartzman J."/>
            <person name="Van Tyne D."/>
            <person name="Martin M."/>
            <person name="Earl A.M."/>
            <person name="Manson A.L."/>
            <person name="Straub T."/>
            <person name="Salamzade R."/>
            <person name="Saavedra J."/>
            <person name="Lebreton F."/>
            <person name="Prichula J."/>
            <person name="Schaufler K."/>
            <person name="Gaca A."/>
            <person name="Sgardioli B."/>
            <person name="Wagenaar J."/>
            <person name="Strong T."/>
        </authorList>
    </citation>
    <scope>NUCLEOTIDE SEQUENCE [LARGE SCALE GENOMIC DNA]</scope>
    <source>
        <strain evidence="1 2">DIV0080</strain>
    </source>
</reference>
<dbReference type="InterPro" id="IPR032484">
    <property type="entry name" value="DUF5052"/>
</dbReference>
<gene>
    <name evidence="1" type="ORF">DOK76_00385</name>
</gene>
<keyword evidence="2" id="KW-1185">Reference proteome</keyword>
<protein>
    <submittedName>
        <fullName evidence="1">DUF5052 family protein</fullName>
    </submittedName>
</protein>
<dbReference type="Pfam" id="PF16475">
    <property type="entry name" value="DUF5052"/>
    <property type="match status" value="1"/>
</dbReference>
<sequence length="212" mass="23863">MKGFNQKKLRTSLKAVFGLLFLTVILSGCTDLLNWGKDFKQDFKGLDMVIQTYDNNSQLIDSIKGKSVKIEKDTTFDRKDSDGETRKESKVLSITVGGENMTHVGSSLIAYEEGMTNVFEEYAKTVTIDNQNKSVPMLNSMVNEFKNDFTGKSKTILIRSQNGSPLATFTGDNIRLSDTEVPSSTNFLVDGKRLFVYRCDYTVYDNKLLLNQ</sequence>
<comment type="caution">
    <text evidence="1">The sequence shown here is derived from an EMBL/GenBank/DDBJ whole genome shotgun (WGS) entry which is preliminary data.</text>
</comment>
<dbReference type="PROSITE" id="PS51257">
    <property type="entry name" value="PROKAR_LIPOPROTEIN"/>
    <property type="match status" value="1"/>
</dbReference>
<proteinExistence type="predicted"/>
<evidence type="ECO:0000313" key="1">
    <source>
        <dbReference type="EMBL" id="MBO0475502.1"/>
    </source>
</evidence>
<dbReference type="RefSeq" id="WP_206964101.1">
    <property type="nucleotide sequence ID" value="NZ_JAFLVX010000002.1"/>
</dbReference>
<accession>A0ABS3HQI7</accession>
<dbReference type="Proteomes" id="UP000664857">
    <property type="component" value="Unassembled WGS sequence"/>
</dbReference>